<evidence type="ECO:0000313" key="4">
    <source>
        <dbReference type="EMBL" id="SMD07004.1"/>
    </source>
</evidence>
<keyword evidence="5" id="KW-1185">Reference proteome</keyword>
<feature type="domain" description="Ketoreductase" evidence="3">
    <location>
        <begin position="27"/>
        <end position="205"/>
    </location>
</feature>
<keyword evidence="2" id="KW-0560">Oxidoreductase</keyword>
<dbReference type="PROSITE" id="PS00061">
    <property type="entry name" value="ADH_SHORT"/>
    <property type="match status" value="1"/>
</dbReference>
<gene>
    <name evidence="4" type="ORF">SAMN04488524_4664</name>
</gene>
<dbReference type="Pfam" id="PF13561">
    <property type="entry name" value="adh_short_C2"/>
    <property type="match status" value="1"/>
</dbReference>
<dbReference type="PANTHER" id="PTHR48107">
    <property type="entry name" value="NADPH-DEPENDENT ALDEHYDE REDUCTASE-LIKE PROTEIN, CHLOROPLASTIC-RELATED"/>
    <property type="match status" value="1"/>
</dbReference>
<dbReference type="InterPro" id="IPR020904">
    <property type="entry name" value="Sc_DH/Rdtase_CS"/>
</dbReference>
<dbReference type="SUPFAM" id="SSF51735">
    <property type="entry name" value="NAD(P)-binding Rossmann-fold domains"/>
    <property type="match status" value="1"/>
</dbReference>
<dbReference type="PANTHER" id="PTHR48107:SF7">
    <property type="entry name" value="RE15974P"/>
    <property type="match status" value="1"/>
</dbReference>
<dbReference type="InterPro" id="IPR036291">
    <property type="entry name" value="NAD(P)-bd_dom_sf"/>
</dbReference>
<sequence>MSQDQIAAQNLHELYKRLSIMSTLNNKVILVTGASRGIGAEIAKQLAAAGAKVIVNYAGGKDAADKVVFAIKEQGGDAIALQADVSKAEEVATLFDNTISHYGKVDVLVNNAGIMITKLIKDTTDEDFTRQFDVNVKGTFNTLREAATKLADNGSIINFSSTTTKLLMPTYGTYVATKGAVEQLTRVFAKEVGARGINVNAILPGPTDTELFTKGKSQEVIDRLASLNAFNRLGEPADIAKIVVFLASDDAKWISGQTIGANGAMA</sequence>
<dbReference type="InterPro" id="IPR002347">
    <property type="entry name" value="SDR_fam"/>
</dbReference>
<reference evidence="5" key="1">
    <citation type="submission" date="2017-04" db="EMBL/GenBank/DDBJ databases">
        <authorList>
            <person name="Varghese N."/>
            <person name="Submissions S."/>
        </authorList>
    </citation>
    <scope>NUCLEOTIDE SEQUENCE [LARGE SCALE GENOMIC DNA]</scope>
    <source>
        <strain evidence="5">DSM 12126</strain>
    </source>
</reference>
<organism evidence="4 5">
    <name type="scientific">Pedobacter africanus</name>
    <dbReference type="NCBI Taxonomy" id="151894"/>
    <lineage>
        <taxon>Bacteria</taxon>
        <taxon>Pseudomonadati</taxon>
        <taxon>Bacteroidota</taxon>
        <taxon>Sphingobacteriia</taxon>
        <taxon>Sphingobacteriales</taxon>
        <taxon>Sphingobacteriaceae</taxon>
        <taxon>Pedobacter</taxon>
    </lineage>
</organism>
<evidence type="ECO:0000256" key="1">
    <source>
        <dbReference type="ARBA" id="ARBA00006484"/>
    </source>
</evidence>
<dbReference type="EMBL" id="FWXT01000005">
    <property type="protein sequence ID" value="SMD07004.1"/>
    <property type="molecule type" value="Genomic_DNA"/>
</dbReference>
<dbReference type="SMART" id="SM00822">
    <property type="entry name" value="PKS_KR"/>
    <property type="match status" value="1"/>
</dbReference>
<dbReference type="PRINTS" id="PR00081">
    <property type="entry name" value="GDHRDH"/>
</dbReference>
<evidence type="ECO:0000313" key="5">
    <source>
        <dbReference type="Proteomes" id="UP000192756"/>
    </source>
</evidence>
<dbReference type="CDD" id="cd05362">
    <property type="entry name" value="THN_reductase-like_SDR_c"/>
    <property type="match status" value="1"/>
</dbReference>
<protein>
    <submittedName>
        <fullName evidence="4">3-oxoacyl-[acyl-carrier protein] reductase</fullName>
    </submittedName>
</protein>
<dbReference type="STRING" id="151894.SAMN04488524_4664"/>
<dbReference type="Proteomes" id="UP000192756">
    <property type="component" value="Unassembled WGS sequence"/>
</dbReference>
<dbReference type="InterPro" id="IPR057326">
    <property type="entry name" value="KR_dom"/>
</dbReference>
<comment type="similarity">
    <text evidence="1">Belongs to the short-chain dehydrogenases/reductases (SDR) family.</text>
</comment>
<proteinExistence type="inferred from homology"/>
<dbReference type="AlphaFoldDB" id="A0A1W2EB68"/>
<dbReference type="PRINTS" id="PR00080">
    <property type="entry name" value="SDRFAMILY"/>
</dbReference>
<accession>A0A1W2EB68</accession>
<dbReference type="GO" id="GO:0016614">
    <property type="term" value="F:oxidoreductase activity, acting on CH-OH group of donors"/>
    <property type="evidence" value="ECO:0007669"/>
    <property type="project" value="UniProtKB-ARBA"/>
</dbReference>
<evidence type="ECO:0000259" key="3">
    <source>
        <dbReference type="SMART" id="SM00822"/>
    </source>
</evidence>
<dbReference type="Gene3D" id="3.40.50.720">
    <property type="entry name" value="NAD(P)-binding Rossmann-like Domain"/>
    <property type="match status" value="1"/>
</dbReference>
<evidence type="ECO:0000256" key="2">
    <source>
        <dbReference type="ARBA" id="ARBA00023002"/>
    </source>
</evidence>
<dbReference type="FunFam" id="3.40.50.720:FF:000084">
    <property type="entry name" value="Short-chain dehydrogenase reductase"/>
    <property type="match status" value="1"/>
</dbReference>
<name>A0A1W2EB68_9SPHI</name>